<keyword evidence="3 7" id="KW-1133">Transmembrane helix</keyword>
<feature type="region of interest" description="Disordered" evidence="6">
    <location>
        <begin position="335"/>
        <end position="372"/>
    </location>
</feature>
<feature type="transmembrane region" description="Helical" evidence="7">
    <location>
        <begin position="215"/>
        <end position="235"/>
    </location>
</feature>
<dbReference type="EMBL" id="JAFFGZ010000007">
    <property type="protein sequence ID" value="KAK4641312.1"/>
    <property type="molecule type" value="Genomic_DNA"/>
</dbReference>
<evidence type="ECO:0000256" key="5">
    <source>
        <dbReference type="ARBA" id="ARBA00038359"/>
    </source>
</evidence>
<feature type="transmembrane region" description="Helical" evidence="7">
    <location>
        <begin position="24"/>
        <end position="48"/>
    </location>
</feature>
<dbReference type="Proteomes" id="UP001322138">
    <property type="component" value="Unassembled WGS sequence"/>
</dbReference>
<comment type="subcellular location">
    <subcellularLocation>
        <location evidence="1">Membrane</location>
        <topology evidence="1">Multi-pass membrane protein</topology>
    </subcellularLocation>
</comment>
<evidence type="ECO:0000256" key="2">
    <source>
        <dbReference type="ARBA" id="ARBA00022692"/>
    </source>
</evidence>
<evidence type="ECO:0000313" key="9">
    <source>
        <dbReference type="EMBL" id="KAK4641312.1"/>
    </source>
</evidence>
<feature type="region of interest" description="Disordered" evidence="6">
    <location>
        <begin position="293"/>
        <end position="321"/>
    </location>
</feature>
<feature type="transmembrane region" description="Helical" evidence="7">
    <location>
        <begin position="180"/>
        <end position="203"/>
    </location>
</feature>
<feature type="domain" description="Rhodopsin" evidence="8">
    <location>
        <begin position="41"/>
        <end position="280"/>
    </location>
</feature>
<dbReference type="GeneID" id="87899023"/>
<evidence type="ECO:0000256" key="6">
    <source>
        <dbReference type="SAM" id="MobiDB-lite"/>
    </source>
</evidence>
<evidence type="ECO:0000259" key="8">
    <source>
        <dbReference type="Pfam" id="PF20684"/>
    </source>
</evidence>
<reference evidence="9 10" key="1">
    <citation type="journal article" date="2023" name="bioRxiv">
        <title>High-quality genome assemblies of four members of thePodospora anserinaspecies complex.</title>
        <authorList>
            <person name="Ament-Velasquez S.L."/>
            <person name="Vogan A.A."/>
            <person name="Wallerman O."/>
            <person name="Hartmann F."/>
            <person name="Gautier V."/>
            <person name="Silar P."/>
            <person name="Giraud T."/>
            <person name="Johannesson H."/>
        </authorList>
    </citation>
    <scope>NUCLEOTIDE SEQUENCE [LARGE SCALE GENOMIC DNA]</scope>
    <source>
        <strain evidence="9 10">CBS 112042</strain>
    </source>
</reference>
<evidence type="ECO:0000256" key="3">
    <source>
        <dbReference type="ARBA" id="ARBA00022989"/>
    </source>
</evidence>
<evidence type="ECO:0000256" key="7">
    <source>
        <dbReference type="SAM" id="Phobius"/>
    </source>
</evidence>
<feature type="transmembrane region" description="Helical" evidence="7">
    <location>
        <begin position="103"/>
        <end position="125"/>
    </location>
</feature>
<dbReference type="PANTHER" id="PTHR33048">
    <property type="entry name" value="PTH11-LIKE INTEGRAL MEMBRANE PROTEIN (AFU_ORTHOLOGUE AFUA_5G11245)"/>
    <property type="match status" value="1"/>
</dbReference>
<feature type="compositionally biased region" description="Polar residues" evidence="6">
    <location>
        <begin position="357"/>
        <end position="372"/>
    </location>
</feature>
<comment type="caution">
    <text evidence="9">The sequence shown here is derived from an EMBL/GenBank/DDBJ whole genome shotgun (WGS) entry which is preliminary data.</text>
</comment>
<protein>
    <recommendedName>
        <fullName evidence="8">Rhodopsin domain-containing protein</fullName>
    </recommendedName>
</protein>
<comment type="similarity">
    <text evidence="5">Belongs to the SAT4 family.</text>
</comment>
<sequence>MTNSGAWGEAPPGVNLAENQNGDIIGSVVGIMVLGLSSVVLRLFTRLINKGPGLAADDYVILFAAVMGIGTAVCCLISVPWGGGKHLWVVTHEEFTKLYQTTYAFVIVYITCISATKISILLFYRRVFGTNVIWYIVFGFTCAHWAEVTITWLAGCRPIDYYWRQYTDPTATGSCIDAPLFYFCNGIIGLVIDVAILLVPIPTVWKLNMPTTKKVFVGGILLLGGFVCVASAIRIVMMDQLVKSPDFTWAMSKVFIWSCCEPFIGIVCACLPTYAPLVRRWWRGELSGYPDTPKVYMSDKPSPSKAGHKISGRKHHGGLDATLRGDDEIELTVDISGEPGHHLPGHQRQGDSRDSSKTCVNGKSSPEDSYQNEIMVRKDFSWSSSV</sequence>
<gene>
    <name evidence="9" type="ORF">QC761_503070</name>
</gene>
<name>A0ABR0FDD3_9PEZI</name>
<accession>A0ABR0FDD3</accession>
<dbReference type="PANTHER" id="PTHR33048:SF163">
    <property type="entry name" value="INTEGRAL MEMBRANE PROTEIN (AFU_ORTHOLOGUE AFUA_8G05510)"/>
    <property type="match status" value="1"/>
</dbReference>
<keyword evidence="4 7" id="KW-0472">Membrane</keyword>
<evidence type="ECO:0000256" key="4">
    <source>
        <dbReference type="ARBA" id="ARBA00023136"/>
    </source>
</evidence>
<proteinExistence type="inferred from homology"/>
<keyword evidence="10" id="KW-1185">Reference proteome</keyword>
<dbReference type="InterPro" id="IPR052337">
    <property type="entry name" value="SAT4-like"/>
</dbReference>
<organism evidence="9 10">
    <name type="scientific">Podospora bellae-mahoneyi</name>
    <dbReference type="NCBI Taxonomy" id="2093777"/>
    <lineage>
        <taxon>Eukaryota</taxon>
        <taxon>Fungi</taxon>
        <taxon>Dikarya</taxon>
        <taxon>Ascomycota</taxon>
        <taxon>Pezizomycotina</taxon>
        <taxon>Sordariomycetes</taxon>
        <taxon>Sordariomycetidae</taxon>
        <taxon>Sordariales</taxon>
        <taxon>Podosporaceae</taxon>
        <taxon>Podospora</taxon>
    </lineage>
</organism>
<keyword evidence="2 7" id="KW-0812">Transmembrane</keyword>
<feature type="transmembrane region" description="Helical" evidence="7">
    <location>
        <begin position="132"/>
        <end position="154"/>
    </location>
</feature>
<feature type="transmembrane region" description="Helical" evidence="7">
    <location>
        <begin position="60"/>
        <end position="83"/>
    </location>
</feature>
<dbReference type="InterPro" id="IPR049326">
    <property type="entry name" value="Rhodopsin_dom_fungi"/>
</dbReference>
<evidence type="ECO:0000256" key="1">
    <source>
        <dbReference type="ARBA" id="ARBA00004141"/>
    </source>
</evidence>
<dbReference type="RefSeq" id="XP_062730288.1">
    <property type="nucleotide sequence ID" value="XM_062879541.1"/>
</dbReference>
<evidence type="ECO:0000313" key="10">
    <source>
        <dbReference type="Proteomes" id="UP001322138"/>
    </source>
</evidence>
<dbReference type="Pfam" id="PF20684">
    <property type="entry name" value="Fung_rhodopsin"/>
    <property type="match status" value="1"/>
</dbReference>
<feature type="compositionally biased region" description="Basic residues" evidence="6">
    <location>
        <begin position="306"/>
        <end position="316"/>
    </location>
</feature>